<dbReference type="EMBL" id="MU858080">
    <property type="protein sequence ID" value="KAK4215415.1"/>
    <property type="molecule type" value="Genomic_DNA"/>
</dbReference>
<name>A0AAN6YB83_9PEZI</name>
<evidence type="ECO:0000313" key="6">
    <source>
        <dbReference type="Proteomes" id="UP001301769"/>
    </source>
</evidence>
<evidence type="ECO:0000313" key="5">
    <source>
        <dbReference type="EMBL" id="KAK4215415.1"/>
    </source>
</evidence>
<proteinExistence type="predicted"/>
<feature type="compositionally biased region" description="Polar residues" evidence="2">
    <location>
        <begin position="1004"/>
        <end position="1013"/>
    </location>
</feature>
<dbReference type="Pfam" id="PF24883">
    <property type="entry name" value="NPHP3_N"/>
    <property type="match status" value="1"/>
</dbReference>
<protein>
    <recommendedName>
        <fullName evidence="7">NACHT domain-containing protein</fullName>
    </recommendedName>
</protein>
<reference evidence="5" key="1">
    <citation type="journal article" date="2023" name="Mol. Phylogenet. Evol.">
        <title>Genome-scale phylogeny and comparative genomics of the fungal order Sordariales.</title>
        <authorList>
            <person name="Hensen N."/>
            <person name="Bonometti L."/>
            <person name="Westerberg I."/>
            <person name="Brannstrom I.O."/>
            <person name="Guillou S."/>
            <person name="Cros-Aarteil S."/>
            <person name="Calhoun S."/>
            <person name="Haridas S."/>
            <person name="Kuo A."/>
            <person name="Mondo S."/>
            <person name="Pangilinan J."/>
            <person name="Riley R."/>
            <person name="LaButti K."/>
            <person name="Andreopoulos B."/>
            <person name="Lipzen A."/>
            <person name="Chen C."/>
            <person name="Yan M."/>
            <person name="Daum C."/>
            <person name="Ng V."/>
            <person name="Clum A."/>
            <person name="Steindorff A."/>
            <person name="Ohm R.A."/>
            <person name="Martin F."/>
            <person name="Silar P."/>
            <person name="Natvig D.O."/>
            <person name="Lalanne C."/>
            <person name="Gautier V."/>
            <person name="Ament-Velasquez S.L."/>
            <person name="Kruys A."/>
            <person name="Hutchinson M.I."/>
            <person name="Powell A.J."/>
            <person name="Barry K."/>
            <person name="Miller A.N."/>
            <person name="Grigoriev I.V."/>
            <person name="Debuchy R."/>
            <person name="Gladieux P."/>
            <person name="Hiltunen Thoren M."/>
            <person name="Johannesson H."/>
        </authorList>
    </citation>
    <scope>NUCLEOTIDE SEQUENCE</scope>
    <source>
        <strain evidence="5">PSN293</strain>
    </source>
</reference>
<comment type="caution">
    <text evidence="5">The sequence shown here is derived from an EMBL/GenBank/DDBJ whole genome shotgun (WGS) entry which is preliminary data.</text>
</comment>
<evidence type="ECO:0000256" key="2">
    <source>
        <dbReference type="SAM" id="MobiDB-lite"/>
    </source>
</evidence>
<dbReference type="Proteomes" id="UP001301769">
    <property type="component" value="Unassembled WGS sequence"/>
</dbReference>
<keyword evidence="1" id="KW-0677">Repeat</keyword>
<accession>A0AAN6YB83</accession>
<sequence>MDPVSALSVAAAVGQFTDFTRQIVCKGKELYRSTEGLTREFLGTQTITLRLKELATNIKASQAALPTSGGRENLDRLCIDCMTISDQLLARLQRLKVPEDANHRRWKSFRQALKSVWSKDEIDAMAKRLSTLREELTTEILVATSLLTIASKADEPSGDVAIRTAVEALTEAQTSEFRNLCHQFVVSSNELRAISNRSKKAICDVLERQETALNQQLGHHYHSLQQLFDAFSAERAAVVESDTEKRLAQVQVSILNSLRFHDMEYRFESIAKPHEKTLLWIFKNPRQHQRPWSNFVEWLEHDIVSQPNTSITGPQRPAKARLIQGAFFFWNSGSMKQRSHEGLYRTLLYEILVHAPDLLPKVFPERWHRYSELTRCDLAIQPETWSSPDQLRQALERLISLASPSLRLCFFIDGLDEAEGDAQEIAEFIHDLSEKSSNVKFCVSSRPWPVFETIFDESPSLRLQDLTRDDIKTFVTDRLWANKSIQRLLKHGPDTLPALANEITKRASGVFLWVSIVVKSLTRGIRDGDSLAMLWRRVEELPADMESLYLHILKSIQQEYPEESSQIFQIFRANGNTLDVLTLSLALRSPIYHLEAMSCDLIPLSRLQDSRFTIFLDGVMGSTTGFLNSRCQGLLEVSDCYDEDFDEDGGTIDGLLDPEWPNFDPLDLQPSVLRQTPLTPPRKLRNPTPVGSYSQFEKPIKYLHRTTRDFIEQPSIWSMISEKTAKTEFHPSTALLISAVLGVKTSPVVFGGDVQGHSLVSDMGQYLKTLDIPPSDRNFDLIEELDRALSARLMETAVGVVQATPYPRSTLKPKRKAVWTGEALSTMMQAQHPWYRKIKRSNEAFSCYVSDEGGLPIVFRSFGTETCGSLLAFALQINRWKSWLDNPPSSSGELWPQPLSLIEFVLCSEESPRYVQVSQRSLWSHVINFIHILHGYEEIERETFVNWLTICKLMVHYGADPYVCCLEDLDTMAFYDAISEFRFLDPNPLDSRIPSPSPRKPDNSFLQAGQNHELSGGCDGRTRPGQSRPTSHSFEEVVKEVFVKRRIPGAREFLRVVSAKKGYWGGPSGLGLNFDENEKDDGPEIPRWVS</sequence>
<keyword evidence="6" id="KW-1185">Reference proteome</keyword>
<dbReference type="AlphaFoldDB" id="A0AAN6YB83"/>
<dbReference type="Pfam" id="PF25053">
    <property type="entry name" value="DUF7791"/>
    <property type="match status" value="1"/>
</dbReference>
<evidence type="ECO:0000259" key="3">
    <source>
        <dbReference type="Pfam" id="PF24883"/>
    </source>
</evidence>
<evidence type="ECO:0000256" key="1">
    <source>
        <dbReference type="ARBA" id="ARBA00022737"/>
    </source>
</evidence>
<dbReference type="InterPro" id="IPR056884">
    <property type="entry name" value="NPHP3-like_N"/>
</dbReference>
<organism evidence="5 6">
    <name type="scientific">Rhypophila decipiens</name>
    <dbReference type="NCBI Taxonomy" id="261697"/>
    <lineage>
        <taxon>Eukaryota</taxon>
        <taxon>Fungi</taxon>
        <taxon>Dikarya</taxon>
        <taxon>Ascomycota</taxon>
        <taxon>Pezizomycotina</taxon>
        <taxon>Sordariomycetes</taxon>
        <taxon>Sordariomycetidae</taxon>
        <taxon>Sordariales</taxon>
        <taxon>Naviculisporaceae</taxon>
        <taxon>Rhypophila</taxon>
    </lineage>
</organism>
<feature type="region of interest" description="Disordered" evidence="2">
    <location>
        <begin position="1069"/>
        <end position="1090"/>
    </location>
</feature>
<feature type="domain" description="DUF7791" evidence="4">
    <location>
        <begin position="555"/>
        <end position="746"/>
    </location>
</feature>
<gene>
    <name evidence="5" type="ORF">QBC37DRAFT_386337</name>
</gene>
<dbReference type="InterPro" id="IPR056693">
    <property type="entry name" value="DUF7791"/>
</dbReference>
<evidence type="ECO:0008006" key="7">
    <source>
        <dbReference type="Google" id="ProtNLM"/>
    </source>
</evidence>
<dbReference type="PANTHER" id="PTHR10039:SF5">
    <property type="entry name" value="NACHT DOMAIN-CONTAINING PROTEIN"/>
    <property type="match status" value="1"/>
</dbReference>
<evidence type="ECO:0000259" key="4">
    <source>
        <dbReference type="Pfam" id="PF25053"/>
    </source>
</evidence>
<reference evidence="5" key="2">
    <citation type="submission" date="2023-05" db="EMBL/GenBank/DDBJ databases">
        <authorList>
            <consortium name="Lawrence Berkeley National Laboratory"/>
            <person name="Steindorff A."/>
            <person name="Hensen N."/>
            <person name="Bonometti L."/>
            <person name="Westerberg I."/>
            <person name="Brannstrom I.O."/>
            <person name="Guillou S."/>
            <person name="Cros-Aarteil S."/>
            <person name="Calhoun S."/>
            <person name="Haridas S."/>
            <person name="Kuo A."/>
            <person name="Mondo S."/>
            <person name="Pangilinan J."/>
            <person name="Riley R."/>
            <person name="Labutti K."/>
            <person name="Andreopoulos B."/>
            <person name="Lipzen A."/>
            <person name="Chen C."/>
            <person name="Yanf M."/>
            <person name="Daum C."/>
            <person name="Ng V."/>
            <person name="Clum A."/>
            <person name="Ohm R."/>
            <person name="Martin F."/>
            <person name="Silar P."/>
            <person name="Natvig D."/>
            <person name="Lalanne C."/>
            <person name="Gautier V."/>
            <person name="Ament-Velasquez S.L."/>
            <person name="Kruys A."/>
            <person name="Hutchinson M.I."/>
            <person name="Powell A.J."/>
            <person name="Barry K."/>
            <person name="Miller A.N."/>
            <person name="Grigoriev I.V."/>
            <person name="Debuchy R."/>
            <person name="Gladieux P."/>
            <person name="Thoren M.H."/>
            <person name="Johannesson H."/>
        </authorList>
    </citation>
    <scope>NUCLEOTIDE SEQUENCE</scope>
    <source>
        <strain evidence="5">PSN293</strain>
    </source>
</reference>
<feature type="region of interest" description="Disordered" evidence="2">
    <location>
        <begin position="992"/>
        <end position="1032"/>
    </location>
</feature>
<feature type="domain" description="Nephrocystin 3-like N-terminal" evidence="3">
    <location>
        <begin position="324"/>
        <end position="446"/>
    </location>
</feature>
<dbReference type="PANTHER" id="PTHR10039">
    <property type="entry name" value="AMELOGENIN"/>
    <property type="match status" value="1"/>
</dbReference>